<dbReference type="AlphaFoldDB" id="A0A915KCQ7"/>
<feature type="region of interest" description="Disordered" evidence="2">
    <location>
        <begin position="10"/>
        <end position="40"/>
    </location>
</feature>
<proteinExistence type="predicted"/>
<protein>
    <submittedName>
        <fullName evidence="5">RRM domain-containing protein</fullName>
    </submittedName>
</protein>
<sequence>MLKFTLKAKIHRSRAKKEREGKKEIQIKHKNSGDMSSGENLIGVMKTRRVDNIPSRMDHGDLRDIFSRYGDVGDVHIPKDFRTGESRGL</sequence>
<dbReference type="InterPro" id="IPR035979">
    <property type="entry name" value="RBD_domain_sf"/>
</dbReference>
<dbReference type="SUPFAM" id="SSF54928">
    <property type="entry name" value="RNA-binding domain, RBD"/>
    <property type="match status" value="1"/>
</dbReference>
<dbReference type="InterPro" id="IPR012677">
    <property type="entry name" value="Nucleotide-bd_a/b_plait_sf"/>
</dbReference>
<keyword evidence="4" id="KW-1185">Reference proteome</keyword>
<feature type="domain" description="RRM" evidence="3">
    <location>
        <begin position="46"/>
        <end position="89"/>
    </location>
</feature>
<accession>A0A915KCQ7</accession>
<organism evidence="4 5">
    <name type="scientific">Romanomermis culicivorax</name>
    <name type="common">Nematode worm</name>
    <dbReference type="NCBI Taxonomy" id="13658"/>
    <lineage>
        <taxon>Eukaryota</taxon>
        <taxon>Metazoa</taxon>
        <taxon>Ecdysozoa</taxon>
        <taxon>Nematoda</taxon>
        <taxon>Enoplea</taxon>
        <taxon>Dorylaimia</taxon>
        <taxon>Mermithida</taxon>
        <taxon>Mermithoidea</taxon>
        <taxon>Mermithidae</taxon>
        <taxon>Romanomermis</taxon>
    </lineage>
</organism>
<evidence type="ECO:0000259" key="3">
    <source>
        <dbReference type="PROSITE" id="PS50102"/>
    </source>
</evidence>
<dbReference type="Gene3D" id="3.30.70.330">
    <property type="match status" value="1"/>
</dbReference>
<dbReference type="PROSITE" id="PS50102">
    <property type="entry name" value="RRM"/>
    <property type="match status" value="1"/>
</dbReference>
<name>A0A915KCQ7_ROMCU</name>
<dbReference type="Pfam" id="PF00076">
    <property type="entry name" value="RRM_1"/>
    <property type="match status" value="1"/>
</dbReference>
<dbReference type="InterPro" id="IPR000504">
    <property type="entry name" value="RRM_dom"/>
</dbReference>
<reference evidence="5" key="1">
    <citation type="submission" date="2022-11" db="UniProtKB">
        <authorList>
            <consortium name="WormBaseParasite"/>
        </authorList>
    </citation>
    <scope>IDENTIFICATION</scope>
</reference>
<feature type="compositionally biased region" description="Basic and acidic residues" evidence="2">
    <location>
        <begin position="17"/>
        <end position="27"/>
    </location>
</feature>
<evidence type="ECO:0000256" key="2">
    <source>
        <dbReference type="SAM" id="MobiDB-lite"/>
    </source>
</evidence>
<dbReference type="GO" id="GO:0003723">
    <property type="term" value="F:RNA binding"/>
    <property type="evidence" value="ECO:0007669"/>
    <property type="project" value="UniProtKB-UniRule"/>
</dbReference>
<keyword evidence="1" id="KW-0694">RNA-binding</keyword>
<evidence type="ECO:0000256" key="1">
    <source>
        <dbReference type="PROSITE-ProRule" id="PRU00176"/>
    </source>
</evidence>
<evidence type="ECO:0000313" key="4">
    <source>
        <dbReference type="Proteomes" id="UP000887565"/>
    </source>
</evidence>
<dbReference type="WBParaSite" id="nRc.2.0.1.t36563-RA">
    <property type="protein sequence ID" value="nRc.2.0.1.t36563-RA"/>
    <property type="gene ID" value="nRc.2.0.1.g36563"/>
</dbReference>
<dbReference type="Proteomes" id="UP000887565">
    <property type="component" value="Unplaced"/>
</dbReference>
<evidence type="ECO:0000313" key="5">
    <source>
        <dbReference type="WBParaSite" id="nRc.2.0.1.t36563-RA"/>
    </source>
</evidence>